<keyword evidence="7 9" id="KW-0472">Membrane</keyword>
<evidence type="ECO:0000256" key="8">
    <source>
        <dbReference type="SAM" id="MobiDB-lite"/>
    </source>
</evidence>
<feature type="transmembrane region" description="Helical" evidence="9">
    <location>
        <begin position="121"/>
        <end position="143"/>
    </location>
</feature>
<organism evidence="11 12">
    <name type="scientific">Catellatospora methionotrophica</name>
    <dbReference type="NCBI Taxonomy" id="121620"/>
    <lineage>
        <taxon>Bacteria</taxon>
        <taxon>Bacillati</taxon>
        <taxon>Actinomycetota</taxon>
        <taxon>Actinomycetes</taxon>
        <taxon>Micromonosporales</taxon>
        <taxon>Micromonosporaceae</taxon>
        <taxon>Catellatospora</taxon>
    </lineage>
</organism>
<feature type="region of interest" description="Disordered" evidence="8">
    <location>
        <begin position="1"/>
        <end position="25"/>
    </location>
</feature>
<accession>A0A8J3PIV8</accession>
<gene>
    <name evidence="11" type="ORF">Cme02nite_64860</name>
</gene>
<evidence type="ECO:0000256" key="9">
    <source>
        <dbReference type="SAM" id="Phobius"/>
    </source>
</evidence>
<evidence type="ECO:0000256" key="7">
    <source>
        <dbReference type="ARBA" id="ARBA00023136"/>
    </source>
</evidence>
<feature type="transmembrane region" description="Helical" evidence="9">
    <location>
        <begin position="149"/>
        <end position="173"/>
    </location>
</feature>
<keyword evidence="2" id="KW-0813">Transport</keyword>
<evidence type="ECO:0000313" key="12">
    <source>
        <dbReference type="Proteomes" id="UP000660339"/>
    </source>
</evidence>
<evidence type="ECO:0000256" key="2">
    <source>
        <dbReference type="ARBA" id="ARBA00022448"/>
    </source>
</evidence>
<evidence type="ECO:0000259" key="10">
    <source>
        <dbReference type="PROSITE" id="PS50928"/>
    </source>
</evidence>
<dbReference type="GO" id="GO:0055085">
    <property type="term" value="P:transmembrane transport"/>
    <property type="evidence" value="ECO:0007669"/>
    <property type="project" value="InterPro"/>
</dbReference>
<dbReference type="PROSITE" id="PS50928">
    <property type="entry name" value="ABC_TM1"/>
    <property type="match status" value="1"/>
</dbReference>
<protein>
    <submittedName>
        <fullName evidence="11">ABC transporter permease</fullName>
    </submittedName>
</protein>
<dbReference type="EMBL" id="BONJ01000037">
    <property type="protein sequence ID" value="GIG18154.1"/>
    <property type="molecule type" value="Genomic_DNA"/>
</dbReference>
<proteinExistence type="predicted"/>
<dbReference type="RefSeq" id="WP_203671930.1">
    <property type="nucleotide sequence ID" value="NZ_BONJ01000037.1"/>
</dbReference>
<keyword evidence="3" id="KW-1003">Cell membrane</keyword>
<sequence>MTLIAQRPASPGPAEPAAARRRPRRERPWLTAGAAWLAVGLAVAPILVTLLAALTDNWNDGPLGGGVTLRWVGESFAEFTIGLSTSVEVALYTLAIDLVIGLPLAWAFARTRLPGLGVLRWLTGLPLAVPGIAVGLALVATYPQLQSSGMLLIAGHVVVTLPFLTAAVAPVLADRDLVDLEHTAATLGARFGRRSLTVTLPHIRTSLLSAALMIFTLSFGEFNLTYFIVNPAEPTLPVSLFGAFIYGQTSNAAALTLWYCVAVVPIAVALQLLGKLAVKRSK</sequence>
<feature type="transmembrane region" description="Helical" evidence="9">
    <location>
        <begin position="29"/>
        <end position="54"/>
    </location>
</feature>
<dbReference type="InterPro" id="IPR000515">
    <property type="entry name" value="MetI-like"/>
</dbReference>
<evidence type="ECO:0000256" key="6">
    <source>
        <dbReference type="ARBA" id="ARBA00022989"/>
    </source>
</evidence>
<evidence type="ECO:0000256" key="3">
    <source>
        <dbReference type="ARBA" id="ARBA00022475"/>
    </source>
</evidence>
<evidence type="ECO:0000256" key="5">
    <source>
        <dbReference type="ARBA" id="ARBA00022692"/>
    </source>
</evidence>
<feature type="transmembrane region" description="Helical" evidence="9">
    <location>
        <begin position="207"/>
        <end position="229"/>
    </location>
</feature>
<feature type="transmembrane region" description="Helical" evidence="9">
    <location>
        <begin position="89"/>
        <end position="109"/>
    </location>
</feature>
<dbReference type="CDD" id="cd06261">
    <property type="entry name" value="TM_PBP2"/>
    <property type="match status" value="1"/>
</dbReference>
<dbReference type="GO" id="GO:0005886">
    <property type="term" value="C:plasma membrane"/>
    <property type="evidence" value="ECO:0007669"/>
    <property type="project" value="UniProtKB-SubCell"/>
</dbReference>
<dbReference type="SUPFAM" id="SSF161098">
    <property type="entry name" value="MetI-like"/>
    <property type="match status" value="1"/>
</dbReference>
<dbReference type="AlphaFoldDB" id="A0A8J3PIV8"/>
<keyword evidence="4" id="KW-0997">Cell inner membrane</keyword>
<comment type="subcellular location">
    <subcellularLocation>
        <location evidence="1">Cell inner membrane</location>
        <topology evidence="1">Multi-pass membrane protein</topology>
    </subcellularLocation>
</comment>
<evidence type="ECO:0000256" key="4">
    <source>
        <dbReference type="ARBA" id="ARBA00022519"/>
    </source>
</evidence>
<dbReference type="Proteomes" id="UP000660339">
    <property type="component" value="Unassembled WGS sequence"/>
</dbReference>
<dbReference type="PANTHER" id="PTHR43357">
    <property type="entry name" value="INNER MEMBRANE ABC TRANSPORTER PERMEASE PROTEIN YDCV"/>
    <property type="match status" value="1"/>
</dbReference>
<reference evidence="11" key="1">
    <citation type="submission" date="2021-01" db="EMBL/GenBank/DDBJ databases">
        <title>Whole genome shotgun sequence of Catellatospora methionotrophica NBRC 14553.</title>
        <authorList>
            <person name="Komaki H."/>
            <person name="Tamura T."/>
        </authorList>
    </citation>
    <scope>NUCLEOTIDE SEQUENCE</scope>
    <source>
        <strain evidence="11">NBRC 14553</strain>
    </source>
</reference>
<comment type="caution">
    <text evidence="11">The sequence shown here is derived from an EMBL/GenBank/DDBJ whole genome shotgun (WGS) entry which is preliminary data.</text>
</comment>
<evidence type="ECO:0000256" key="1">
    <source>
        <dbReference type="ARBA" id="ARBA00004429"/>
    </source>
</evidence>
<dbReference type="PANTHER" id="PTHR43357:SF4">
    <property type="entry name" value="INNER MEMBRANE ABC TRANSPORTER PERMEASE PROTEIN YDCV"/>
    <property type="match status" value="1"/>
</dbReference>
<keyword evidence="5 9" id="KW-0812">Transmembrane</keyword>
<dbReference type="InterPro" id="IPR035906">
    <property type="entry name" value="MetI-like_sf"/>
</dbReference>
<evidence type="ECO:0000313" key="11">
    <source>
        <dbReference type="EMBL" id="GIG18154.1"/>
    </source>
</evidence>
<keyword evidence="12" id="KW-1185">Reference proteome</keyword>
<name>A0A8J3PIV8_9ACTN</name>
<keyword evidence="6 9" id="KW-1133">Transmembrane helix</keyword>
<feature type="domain" description="ABC transmembrane type-1" evidence="10">
    <location>
        <begin position="83"/>
        <end position="274"/>
    </location>
</feature>
<feature type="transmembrane region" description="Helical" evidence="9">
    <location>
        <begin position="249"/>
        <end position="273"/>
    </location>
</feature>
<dbReference type="Gene3D" id="1.10.3720.10">
    <property type="entry name" value="MetI-like"/>
    <property type="match status" value="1"/>
</dbReference>